<sequence length="342" mass="38414">MSYMGGLGVWYGCESWWYVSRPSKKGRSYNRDWKLSCGKPCINRMEVCKQATLTIHLACLSYVCSRDEVCRVAEIVRVRTIQHCPGQKCRHTGLKETLVELGRADNRFSKFHWLDLIEIPIGPIVSDRQLARVDRAYICMLGNPVSLGVSDQRLIHPILQADLKVKPSPKPPMWYTGGKPDLQYHKPLVCELTDAIASVLHGQDNRSGPGRGLRSLGIAILWLVLLNSIHYKLVGPINGVELLRHFHEIGLVIRKLPSQGTAGNYCVTILEVVGPGGEPYECAKVSSAWHSPEQVLVLLALVFTVEFDKLFRGCNKLQLEYAVDPDTTVMRKRAESPTKRKT</sequence>
<organism evidence="1 2">
    <name type="scientific">Thanatephorus cucumeris (strain AG1-IA)</name>
    <name type="common">Rice sheath blight fungus</name>
    <name type="synonym">Rhizoctonia solani</name>
    <dbReference type="NCBI Taxonomy" id="983506"/>
    <lineage>
        <taxon>Eukaryota</taxon>
        <taxon>Fungi</taxon>
        <taxon>Dikarya</taxon>
        <taxon>Basidiomycota</taxon>
        <taxon>Agaricomycotina</taxon>
        <taxon>Agaricomycetes</taxon>
        <taxon>Cantharellales</taxon>
        <taxon>Ceratobasidiaceae</taxon>
        <taxon>Rhizoctonia</taxon>
        <taxon>Rhizoctonia solani AG-1</taxon>
    </lineage>
</organism>
<name>L8WHV7_THACA</name>
<reference evidence="1 2" key="1">
    <citation type="journal article" date="2013" name="Nat. Commun.">
        <title>The evolution and pathogenic mechanisms of the rice sheath blight pathogen.</title>
        <authorList>
            <person name="Zheng A."/>
            <person name="Lin R."/>
            <person name="Xu L."/>
            <person name="Qin P."/>
            <person name="Tang C."/>
            <person name="Ai P."/>
            <person name="Zhang D."/>
            <person name="Liu Y."/>
            <person name="Sun Z."/>
            <person name="Feng H."/>
            <person name="Wang Y."/>
            <person name="Chen Y."/>
            <person name="Liang X."/>
            <person name="Fu R."/>
            <person name="Li Q."/>
            <person name="Zhang J."/>
            <person name="Yu X."/>
            <person name="Xie Z."/>
            <person name="Ding L."/>
            <person name="Guan P."/>
            <person name="Tang J."/>
            <person name="Liang Y."/>
            <person name="Wang S."/>
            <person name="Deng Q."/>
            <person name="Li S."/>
            <person name="Zhu J."/>
            <person name="Wang L."/>
            <person name="Liu H."/>
            <person name="Li P."/>
        </authorList>
    </citation>
    <scope>NUCLEOTIDE SEQUENCE [LARGE SCALE GENOMIC DNA]</scope>
    <source>
        <strain evidence="2">AG-1 IA</strain>
    </source>
</reference>
<keyword evidence="2" id="KW-1185">Reference proteome</keyword>
<dbReference type="AlphaFoldDB" id="L8WHV7"/>
<gene>
    <name evidence="1" type="ORF">AG1IA_08433</name>
</gene>
<proteinExistence type="predicted"/>
<dbReference type="EMBL" id="AFRT01002587">
    <property type="protein sequence ID" value="ELU37535.1"/>
    <property type="molecule type" value="Genomic_DNA"/>
</dbReference>
<evidence type="ECO:0000313" key="1">
    <source>
        <dbReference type="EMBL" id="ELU37535.1"/>
    </source>
</evidence>
<comment type="caution">
    <text evidence="1">The sequence shown here is derived from an EMBL/GenBank/DDBJ whole genome shotgun (WGS) entry which is preliminary data.</text>
</comment>
<protein>
    <submittedName>
        <fullName evidence="1">Uncharacterized protein</fullName>
    </submittedName>
</protein>
<evidence type="ECO:0000313" key="2">
    <source>
        <dbReference type="Proteomes" id="UP000011668"/>
    </source>
</evidence>
<accession>L8WHV7</accession>
<dbReference type="Proteomes" id="UP000011668">
    <property type="component" value="Unassembled WGS sequence"/>
</dbReference>
<dbReference type="HOGENOM" id="CLU_811772_0_0_1"/>